<evidence type="ECO:0000256" key="1">
    <source>
        <dbReference type="SAM" id="MobiDB-lite"/>
    </source>
</evidence>
<accession>A0A8J4Z4R6</accession>
<keyword evidence="3" id="KW-1185">Reference proteome</keyword>
<protein>
    <submittedName>
        <fullName evidence="2">Uncharacterized protein</fullName>
    </submittedName>
</protein>
<feature type="region of interest" description="Disordered" evidence="1">
    <location>
        <begin position="67"/>
        <end position="88"/>
    </location>
</feature>
<name>A0A8J4Z4R6_CHIOP</name>
<evidence type="ECO:0000313" key="2">
    <source>
        <dbReference type="EMBL" id="KAG0730205.1"/>
    </source>
</evidence>
<sequence length="88" mass="9804">MVPDSYGKTAPRAGEENVSGPEEHLEGTCGTVYQRTRDLPPEKTAFQGLASGSLDLLVTLRLQRLTDRTARERSPQPRRCVHVDQKLD</sequence>
<evidence type="ECO:0000313" key="3">
    <source>
        <dbReference type="Proteomes" id="UP000770661"/>
    </source>
</evidence>
<dbReference type="EMBL" id="JACEEZ010000381">
    <property type="protein sequence ID" value="KAG0730205.1"/>
    <property type="molecule type" value="Genomic_DNA"/>
</dbReference>
<comment type="caution">
    <text evidence="2">The sequence shown here is derived from an EMBL/GenBank/DDBJ whole genome shotgun (WGS) entry which is preliminary data.</text>
</comment>
<dbReference type="AlphaFoldDB" id="A0A8J4Z4R6"/>
<proteinExistence type="predicted"/>
<reference evidence="2" key="1">
    <citation type="submission" date="2020-07" db="EMBL/GenBank/DDBJ databases">
        <title>The High-quality genome of the commercially important snow crab, Chionoecetes opilio.</title>
        <authorList>
            <person name="Jeong J.-H."/>
            <person name="Ryu S."/>
        </authorList>
    </citation>
    <scope>NUCLEOTIDE SEQUENCE</scope>
    <source>
        <strain evidence="2">MADBK_172401_WGS</strain>
        <tissue evidence="2">Digestive gland</tissue>
    </source>
</reference>
<feature type="region of interest" description="Disordered" evidence="1">
    <location>
        <begin position="1"/>
        <end position="29"/>
    </location>
</feature>
<organism evidence="2 3">
    <name type="scientific">Chionoecetes opilio</name>
    <name type="common">Atlantic snow crab</name>
    <name type="synonym">Cancer opilio</name>
    <dbReference type="NCBI Taxonomy" id="41210"/>
    <lineage>
        <taxon>Eukaryota</taxon>
        <taxon>Metazoa</taxon>
        <taxon>Ecdysozoa</taxon>
        <taxon>Arthropoda</taxon>
        <taxon>Crustacea</taxon>
        <taxon>Multicrustacea</taxon>
        <taxon>Malacostraca</taxon>
        <taxon>Eumalacostraca</taxon>
        <taxon>Eucarida</taxon>
        <taxon>Decapoda</taxon>
        <taxon>Pleocyemata</taxon>
        <taxon>Brachyura</taxon>
        <taxon>Eubrachyura</taxon>
        <taxon>Majoidea</taxon>
        <taxon>Majidae</taxon>
        <taxon>Chionoecetes</taxon>
    </lineage>
</organism>
<gene>
    <name evidence="2" type="ORF">GWK47_028723</name>
</gene>
<dbReference type="Proteomes" id="UP000770661">
    <property type="component" value="Unassembled WGS sequence"/>
</dbReference>